<accession>A0A438E9W1</accession>
<reference evidence="3 4" key="1">
    <citation type="journal article" date="2018" name="PLoS Genet.">
        <title>Population sequencing reveals clonal diversity and ancestral inbreeding in the grapevine cultivar Chardonnay.</title>
        <authorList>
            <person name="Roach M.J."/>
            <person name="Johnson D.L."/>
            <person name="Bohlmann J."/>
            <person name="van Vuuren H.J."/>
            <person name="Jones S.J."/>
            <person name="Pretorius I.S."/>
            <person name="Schmidt S.A."/>
            <person name="Borneman A.R."/>
        </authorList>
    </citation>
    <scope>NUCLEOTIDE SEQUENCE [LARGE SCALE GENOMIC DNA]</scope>
    <source>
        <strain evidence="4">cv. Chardonnay</strain>
        <tissue evidence="3">Leaf</tissue>
    </source>
</reference>
<sequence length="419" mass="48617">MKRVFGVKKRRNPLLQFKMLPIGANLKILVGELINKRGETVDEKITRLDAELSKYKEQIKRTRPGPAQEAVKARAMRVLKQKRMYEGQRDMLYNQTFNLDQVSFAAEGIKDAQQTVSVLIVVMMIHTYKYLCCKVGALPSSYLGLSLGFHYKFVTTWDGVEERFRKRKRKGGWSVRCLSAMNKALLCKWSWCFSNEKRAFWRQVISQKYGENEGEWHFSECEDEPLCVSFPSLFSIVVTKDVWVVDVWNSIADWGGWVPRFSRMFWMVSKSGKFSVKFLFSVLKPGDPFLFPWSIIWSSYVPPKALPSLVREMLLRWQGSFLGKGCKKPGKVVPLCIFWTVWKERNMLAFDNAELSVQRMKNSFVCNLWSWTRAFVNVDSSLDEENAAAYTNFGTYLVGLLAKDQFLRSIKAFGVRMHH</sequence>
<evidence type="ECO:0000256" key="2">
    <source>
        <dbReference type="ARBA" id="ARBA00023054"/>
    </source>
</evidence>
<comment type="similarity">
    <text evidence="1">Belongs to the SNF7 family.</text>
</comment>
<dbReference type="Pfam" id="PF03357">
    <property type="entry name" value="Snf7"/>
    <property type="match status" value="1"/>
</dbReference>
<evidence type="ECO:0000313" key="3">
    <source>
        <dbReference type="EMBL" id="RVW44551.1"/>
    </source>
</evidence>
<protein>
    <submittedName>
        <fullName evidence="3">Vacuolar protein sorting-associated protein 60.2</fullName>
    </submittedName>
</protein>
<dbReference type="PANTHER" id="PTHR22761">
    <property type="entry name" value="CHARGED MULTIVESICULAR BODY PROTEIN"/>
    <property type="match status" value="1"/>
</dbReference>
<keyword evidence="2" id="KW-0175">Coiled coil</keyword>
<dbReference type="PANTHER" id="PTHR22761:SF12">
    <property type="entry name" value="CHARGED MULTIVESICULAR BODY PROTEIN 5"/>
    <property type="match status" value="1"/>
</dbReference>
<evidence type="ECO:0000313" key="4">
    <source>
        <dbReference type="Proteomes" id="UP000288805"/>
    </source>
</evidence>
<dbReference type="Gene3D" id="6.10.140.1230">
    <property type="match status" value="1"/>
</dbReference>
<proteinExistence type="inferred from homology"/>
<dbReference type="AlphaFoldDB" id="A0A438E9W1"/>
<comment type="caution">
    <text evidence="3">The sequence shown here is derived from an EMBL/GenBank/DDBJ whole genome shotgun (WGS) entry which is preliminary data.</text>
</comment>
<dbReference type="Proteomes" id="UP000288805">
    <property type="component" value="Unassembled WGS sequence"/>
</dbReference>
<dbReference type="EMBL" id="QGNW01001350">
    <property type="protein sequence ID" value="RVW44551.1"/>
    <property type="molecule type" value="Genomic_DNA"/>
</dbReference>
<evidence type="ECO:0000256" key="1">
    <source>
        <dbReference type="ARBA" id="ARBA00006190"/>
    </source>
</evidence>
<gene>
    <name evidence="3" type="primary">VPS60-2_4</name>
    <name evidence="3" type="ORF">CK203_083104</name>
</gene>
<organism evidence="3 4">
    <name type="scientific">Vitis vinifera</name>
    <name type="common">Grape</name>
    <dbReference type="NCBI Taxonomy" id="29760"/>
    <lineage>
        <taxon>Eukaryota</taxon>
        <taxon>Viridiplantae</taxon>
        <taxon>Streptophyta</taxon>
        <taxon>Embryophyta</taxon>
        <taxon>Tracheophyta</taxon>
        <taxon>Spermatophyta</taxon>
        <taxon>Magnoliopsida</taxon>
        <taxon>eudicotyledons</taxon>
        <taxon>Gunneridae</taxon>
        <taxon>Pentapetalae</taxon>
        <taxon>rosids</taxon>
        <taxon>Vitales</taxon>
        <taxon>Vitaceae</taxon>
        <taxon>Viteae</taxon>
        <taxon>Vitis</taxon>
    </lineage>
</organism>
<dbReference type="GO" id="GO:0007034">
    <property type="term" value="P:vacuolar transport"/>
    <property type="evidence" value="ECO:0007669"/>
    <property type="project" value="InterPro"/>
</dbReference>
<dbReference type="InterPro" id="IPR005024">
    <property type="entry name" value="Snf7_fam"/>
</dbReference>
<name>A0A438E9W1_VITVI</name>